<feature type="transmembrane region" description="Helical" evidence="1">
    <location>
        <begin position="40"/>
        <end position="56"/>
    </location>
</feature>
<keyword evidence="1" id="KW-1133">Transmembrane helix</keyword>
<dbReference type="EMBL" id="MN739334">
    <property type="protein sequence ID" value="QHS99033.1"/>
    <property type="molecule type" value="Genomic_DNA"/>
</dbReference>
<accession>A0A6C0C681</accession>
<organism evidence="2">
    <name type="scientific">viral metagenome</name>
    <dbReference type="NCBI Taxonomy" id="1070528"/>
    <lineage>
        <taxon>unclassified sequences</taxon>
        <taxon>metagenomes</taxon>
        <taxon>organismal metagenomes</taxon>
    </lineage>
</organism>
<proteinExistence type="predicted"/>
<name>A0A6C0C681_9ZZZZ</name>
<keyword evidence="1" id="KW-0812">Transmembrane</keyword>
<keyword evidence="1" id="KW-0472">Membrane</keyword>
<feature type="transmembrane region" description="Helical" evidence="1">
    <location>
        <begin position="7"/>
        <end position="28"/>
    </location>
</feature>
<evidence type="ECO:0000256" key="1">
    <source>
        <dbReference type="SAM" id="Phobius"/>
    </source>
</evidence>
<feature type="transmembrane region" description="Helical" evidence="1">
    <location>
        <begin position="68"/>
        <end position="86"/>
    </location>
</feature>
<sequence length="97" mass="11389">MKLYEQIYDIGRMIFLVLYIVTILGVWSNAPHYLERMDDIFKIFVGCILIYLYSPWSEKIISSHHKEIIFEAGIMLILSSSLGTFLRNMPVIKKVFL</sequence>
<protein>
    <submittedName>
        <fullName evidence="2">Uncharacterized protein</fullName>
    </submittedName>
</protein>
<reference evidence="2" key="1">
    <citation type="journal article" date="2020" name="Nature">
        <title>Giant virus diversity and host interactions through global metagenomics.</title>
        <authorList>
            <person name="Schulz F."/>
            <person name="Roux S."/>
            <person name="Paez-Espino D."/>
            <person name="Jungbluth S."/>
            <person name="Walsh D.A."/>
            <person name="Denef V.J."/>
            <person name="McMahon K.D."/>
            <person name="Konstantinidis K.T."/>
            <person name="Eloe-Fadrosh E.A."/>
            <person name="Kyrpides N.C."/>
            <person name="Woyke T."/>
        </authorList>
    </citation>
    <scope>NUCLEOTIDE SEQUENCE</scope>
    <source>
        <strain evidence="2">GVMAG-M-3300020185-33</strain>
    </source>
</reference>
<evidence type="ECO:0000313" key="2">
    <source>
        <dbReference type="EMBL" id="QHS99033.1"/>
    </source>
</evidence>
<dbReference type="AlphaFoldDB" id="A0A6C0C681"/>